<evidence type="ECO:0000256" key="1">
    <source>
        <dbReference type="SAM" id="SignalP"/>
    </source>
</evidence>
<dbReference type="InterPro" id="IPR015943">
    <property type="entry name" value="WD40/YVTN_repeat-like_dom_sf"/>
</dbReference>
<dbReference type="Gene3D" id="2.130.10.10">
    <property type="entry name" value="YVTN repeat-like/Quinoprotein amine dehydrogenase"/>
    <property type="match status" value="1"/>
</dbReference>
<feature type="signal peptide" evidence="1">
    <location>
        <begin position="1"/>
        <end position="15"/>
    </location>
</feature>
<keyword evidence="1" id="KW-0732">Signal</keyword>
<sequence length="360" mass="40279">MRNRFILFLATAALAYGCTSCNKTKQAADVTISPEAGTSYKSGDDVTVKVSVPADIKPDSIVYLVDSTRIASKKDSAAIVLKTDTFSLGPRVITAKVFQGGKSQDATTNIVLLAAKAPEEMTYQVIRKFPHDTSAYTEGLLYQDGYLYETTGTEGHSDLRKVDLNTGKVVQRAKLDPQYFGEGSAIIGDKIVMFTYRSKVGFVFDRKTFKLLKTFNNNVGVEGWGVTYDGKKMYLDDSTNRIWFLDPTDYRAIGSIDVYDDKGPVDEVNELEYIHGKLYSNVYTLDTILVINPKTGAVEQRVDMKDLWPLKDRPAGYDNGQNVLNGIAWDEKGQRLFVTGKKWPYLYQVKFVPLNPLKRK</sequence>
<organism evidence="3 4">
    <name type="scientific">Mucilaginibacter ginsenosidivorans</name>
    <dbReference type="NCBI Taxonomy" id="398053"/>
    <lineage>
        <taxon>Bacteria</taxon>
        <taxon>Pseudomonadati</taxon>
        <taxon>Bacteroidota</taxon>
        <taxon>Sphingobacteriia</taxon>
        <taxon>Sphingobacteriales</taxon>
        <taxon>Sphingobacteriaceae</taxon>
        <taxon>Mucilaginibacter</taxon>
    </lineage>
</organism>
<keyword evidence="3" id="KW-0808">Transferase</keyword>
<evidence type="ECO:0000313" key="4">
    <source>
        <dbReference type="Proteomes" id="UP000321479"/>
    </source>
</evidence>
<keyword evidence="4" id="KW-1185">Reference proteome</keyword>
<dbReference type="EMBL" id="CP042436">
    <property type="protein sequence ID" value="QEC65550.1"/>
    <property type="molecule type" value="Genomic_DNA"/>
</dbReference>
<evidence type="ECO:0000313" key="2">
    <source>
        <dbReference type="EMBL" id="QEC61031.1"/>
    </source>
</evidence>
<dbReference type="PROSITE" id="PS51257">
    <property type="entry name" value="PROKAR_LIPOPROTEIN"/>
    <property type="match status" value="1"/>
</dbReference>
<evidence type="ECO:0000313" key="3">
    <source>
        <dbReference type="EMBL" id="QEC65550.1"/>
    </source>
</evidence>
<reference evidence="3" key="2">
    <citation type="submission" date="2019-08" db="EMBL/GenBank/DDBJ databases">
        <authorList>
            <person name="Im W.-T."/>
        </authorList>
    </citation>
    <scope>NUCLEOTIDE SEQUENCE</scope>
    <source>
        <strain evidence="3">Gsoil 3017</strain>
    </source>
</reference>
<dbReference type="SUPFAM" id="SSF50969">
    <property type="entry name" value="YVTN repeat-like/Quinoprotein amine dehydrogenase"/>
    <property type="match status" value="1"/>
</dbReference>
<proteinExistence type="predicted"/>
<protein>
    <submittedName>
        <fullName evidence="3">Glutaminyl-peptide cyclotransferase</fullName>
    </submittedName>
</protein>
<dbReference type="PANTHER" id="PTHR31270">
    <property type="entry name" value="GLUTAMINYL-PEPTIDE CYCLOTRANSFERASE"/>
    <property type="match status" value="1"/>
</dbReference>
<name>A0A5B8V2A7_9SPHI</name>
<dbReference type="Proteomes" id="UP000321479">
    <property type="component" value="Chromosome"/>
</dbReference>
<dbReference type="InterPro" id="IPR011044">
    <property type="entry name" value="Quino_amine_DH_bsu"/>
</dbReference>
<dbReference type="EMBL" id="CP042436">
    <property type="protein sequence ID" value="QEC61031.1"/>
    <property type="molecule type" value="Genomic_DNA"/>
</dbReference>
<feature type="chain" id="PRO_5036366834" evidence="1">
    <location>
        <begin position="16"/>
        <end position="360"/>
    </location>
</feature>
<gene>
    <name evidence="2" type="ORF">FRZ54_00035</name>
    <name evidence="3" type="ORF">FRZ54_24250</name>
</gene>
<dbReference type="OrthoDB" id="9783700at2"/>
<dbReference type="GO" id="GO:0016603">
    <property type="term" value="F:glutaminyl-peptide cyclotransferase activity"/>
    <property type="evidence" value="ECO:0007669"/>
    <property type="project" value="InterPro"/>
</dbReference>
<dbReference type="KEGG" id="mgin:FRZ54_00035"/>
<dbReference type="KEGG" id="mgin:FRZ54_24250"/>
<reference evidence="3 4" key="1">
    <citation type="journal article" date="2017" name="Curr. Microbiol.">
        <title>Mucilaginibacter ginsenosidivorans sp. nov., Isolated from Soil of Ginseng Field.</title>
        <authorList>
            <person name="Kim M.M."/>
            <person name="Siddiqi M.Z."/>
            <person name="Im W.T."/>
        </authorList>
    </citation>
    <scope>NUCLEOTIDE SEQUENCE [LARGE SCALE GENOMIC DNA]</scope>
    <source>
        <strain evidence="3 4">Gsoil 3017</strain>
    </source>
</reference>
<accession>A0A5B8V2A7</accession>
<dbReference type="PANTHER" id="PTHR31270:SF1">
    <property type="entry name" value="GLUTAMINYL-PEPTIDE CYCLOTRANSFERASE"/>
    <property type="match status" value="1"/>
</dbReference>
<dbReference type="Pfam" id="PF05096">
    <property type="entry name" value="Glu_cyclase_2"/>
    <property type="match status" value="1"/>
</dbReference>
<dbReference type="RefSeq" id="WP_147029610.1">
    <property type="nucleotide sequence ID" value="NZ_CP042436.1"/>
</dbReference>
<dbReference type="InterPro" id="IPR007788">
    <property type="entry name" value="QCT"/>
</dbReference>
<dbReference type="AlphaFoldDB" id="A0A5B8V2A7"/>